<evidence type="ECO:0000256" key="4">
    <source>
        <dbReference type="ARBA" id="ARBA00012738"/>
    </source>
</evidence>
<dbReference type="SMART" id="SM01097">
    <property type="entry name" value="CPSase_sm_chain"/>
    <property type="match status" value="1"/>
</dbReference>
<evidence type="ECO:0000256" key="3">
    <source>
        <dbReference type="ARBA" id="ARBA00007800"/>
    </source>
</evidence>
<dbReference type="AlphaFoldDB" id="A0A6J7EU05"/>
<dbReference type="HAMAP" id="MF_01209">
    <property type="entry name" value="CPSase_S_chain"/>
    <property type="match status" value="1"/>
</dbReference>
<dbReference type="PRINTS" id="PR00097">
    <property type="entry name" value="ANTSNTHASEII"/>
</dbReference>
<protein>
    <recommendedName>
        <fullName evidence="4">carbamoyl-phosphate synthase (glutamine-hydrolyzing)</fullName>
        <ecNumber evidence="4">6.3.5.5</ecNumber>
    </recommendedName>
    <alternativeName>
        <fullName evidence="10">Arginine-specific carbamoyl phosphate synthetase, glutamine chain</fullName>
    </alternativeName>
</protein>
<keyword evidence="6" id="KW-0547">Nucleotide-binding</keyword>
<dbReference type="CDD" id="cd01744">
    <property type="entry name" value="GATase1_CPSase"/>
    <property type="match status" value="1"/>
</dbReference>
<dbReference type="InterPro" id="IPR050472">
    <property type="entry name" value="Anth_synth/Amidotransfase"/>
</dbReference>
<dbReference type="InterPro" id="IPR006274">
    <property type="entry name" value="CarbamoylP_synth_ssu"/>
</dbReference>
<evidence type="ECO:0000256" key="7">
    <source>
        <dbReference type="ARBA" id="ARBA00022840"/>
    </source>
</evidence>
<organism evidence="14">
    <name type="scientific">freshwater metagenome</name>
    <dbReference type="NCBI Taxonomy" id="449393"/>
    <lineage>
        <taxon>unclassified sequences</taxon>
        <taxon>metagenomes</taxon>
        <taxon>ecological metagenomes</taxon>
    </lineage>
</organism>
<keyword evidence="5" id="KW-0436">Ligase</keyword>
<keyword evidence="8" id="KW-0315">Glutamine amidotransferase</keyword>
<sequence>MYDYARMDIVTIQEAALVLADGSVFEGEAIGAMPAAGVASGEVVFNTVLAGYQEVITDPSYAGQIITFTYPHIGNYGASLIDFESRRPFCRGVIVRDLARRESNYRSDAHLGAMLHRYGIAGIAGIDTRRLTRLLRDTGAMNGAFGTADLATLGAAARAEPGTEGVDLVAQVTTAAAYTVGSGERRIVAYDFGIKYSIIDHLATLGTVTVVPASTTAEEVLALSPAGVFLSNGPGDPAEVGYAVDAIRDLVGRVPVFGICLGHQLLSRALGGETFKLPFGHHGGNHPVRHVASGKVEITSQNHNFCVDPDSLGDVAEVTHVNLNDNTNEGLWVRDQPAFSVQYHPEAGPGPHDASYLFGVFEDMMNDPSTWRGKAMVRRTTPTRTAGLPAAELGVA</sequence>
<comment type="pathway">
    <text evidence="1">Pyrimidine metabolism; UMP biosynthesis via de novo pathway; (S)-dihydroorotate from bicarbonate: step 1/3.</text>
</comment>
<comment type="similarity">
    <text evidence="3">Belongs to the CarA family.</text>
</comment>
<reference evidence="14" key="1">
    <citation type="submission" date="2020-05" db="EMBL/GenBank/DDBJ databases">
        <authorList>
            <person name="Chiriac C."/>
            <person name="Salcher M."/>
            <person name="Ghai R."/>
            <person name="Kavagutti S V."/>
        </authorList>
    </citation>
    <scope>NUCLEOTIDE SEQUENCE</scope>
</reference>
<keyword evidence="7" id="KW-0067">ATP-binding</keyword>
<accession>A0A6J7EU05</accession>
<dbReference type="Gene3D" id="3.40.50.880">
    <property type="match status" value="1"/>
</dbReference>
<evidence type="ECO:0000256" key="2">
    <source>
        <dbReference type="ARBA" id="ARBA00005077"/>
    </source>
</evidence>
<comment type="pathway">
    <text evidence="2">Amino-acid biosynthesis; L-arginine biosynthesis; carbamoyl phosphate from bicarbonate: step 1/1.</text>
</comment>
<dbReference type="FunFam" id="3.50.30.20:FF:000001">
    <property type="entry name" value="Carbamoyl-phosphate synthase small chain"/>
    <property type="match status" value="1"/>
</dbReference>
<dbReference type="Pfam" id="PF00988">
    <property type="entry name" value="CPSase_sm_chain"/>
    <property type="match status" value="1"/>
</dbReference>
<dbReference type="Pfam" id="PF00117">
    <property type="entry name" value="GATase"/>
    <property type="match status" value="1"/>
</dbReference>
<evidence type="ECO:0000256" key="1">
    <source>
        <dbReference type="ARBA" id="ARBA00004812"/>
    </source>
</evidence>
<dbReference type="PANTHER" id="PTHR43418">
    <property type="entry name" value="MULTIFUNCTIONAL TRYPTOPHAN BIOSYNTHESIS PROTEIN-RELATED"/>
    <property type="match status" value="1"/>
</dbReference>
<evidence type="ECO:0000256" key="6">
    <source>
        <dbReference type="ARBA" id="ARBA00022741"/>
    </source>
</evidence>
<dbReference type="GO" id="GO:0006541">
    <property type="term" value="P:glutamine metabolic process"/>
    <property type="evidence" value="ECO:0007669"/>
    <property type="project" value="InterPro"/>
</dbReference>
<dbReference type="EMBL" id="CAFBLP010000077">
    <property type="protein sequence ID" value="CAB4886987.1"/>
    <property type="molecule type" value="Genomic_DNA"/>
</dbReference>
<evidence type="ECO:0000256" key="10">
    <source>
        <dbReference type="ARBA" id="ARBA00044340"/>
    </source>
</evidence>
<dbReference type="PANTHER" id="PTHR43418:SF7">
    <property type="entry name" value="CARBAMOYL-PHOSPHATE SYNTHASE SMALL CHAIN"/>
    <property type="match status" value="1"/>
</dbReference>
<evidence type="ECO:0000313" key="14">
    <source>
        <dbReference type="EMBL" id="CAB4886987.1"/>
    </source>
</evidence>
<dbReference type="NCBIfam" id="NF009475">
    <property type="entry name" value="PRK12838.1"/>
    <property type="match status" value="1"/>
</dbReference>
<dbReference type="PROSITE" id="PS51273">
    <property type="entry name" value="GATASE_TYPE_1"/>
    <property type="match status" value="1"/>
</dbReference>
<evidence type="ECO:0000256" key="12">
    <source>
        <dbReference type="ARBA" id="ARBA00049285"/>
    </source>
</evidence>
<dbReference type="GO" id="GO:0004088">
    <property type="term" value="F:carbamoyl-phosphate synthase (glutamine-hydrolyzing) activity"/>
    <property type="evidence" value="ECO:0007669"/>
    <property type="project" value="UniProtKB-EC"/>
</dbReference>
<feature type="domain" description="Carbamoyl-phosphate synthase small subunit N-terminal" evidence="13">
    <location>
        <begin position="13"/>
        <end position="146"/>
    </location>
</feature>
<dbReference type="SUPFAM" id="SSF52317">
    <property type="entry name" value="Class I glutamine amidotransferase-like"/>
    <property type="match status" value="1"/>
</dbReference>
<dbReference type="InterPro" id="IPR029062">
    <property type="entry name" value="Class_I_gatase-like"/>
</dbReference>
<dbReference type="InterPro" id="IPR017926">
    <property type="entry name" value="GATASE"/>
</dbReference>
<dbReference type="GO" id="GO:0006221">
    <property type="term" value="P:pyrimidine nucleotide biosynthetic process"/>
    <property type="evidence" value="ECO:0007669"/>
    <property type="project" value="UniProtKB-KW"/>
</dbReference>
<evidence type="ECO:0000256" key="9">
    <source>
        <dbReference type="ARBA" id="ARBA00022975"/>
    </source>
</evidence>
<evidence type="ECO:0000256" key="8">
    <source>
        <dbReference type="ARBA" id="ARBA00022962"/>
    </source>
</evidence>
<evidence type="ECO:0000256" key="5">
    <source>
        <dbReference type="ARBA" id="ARBA00022598"/>
    </source>
</evidence>
<comment type="catalytic activity">
    <reaction evidence="12">
        <text>L-glutamine + H2O = L-glutamate + NH4(+)</text>
        <dbReference type="Rhea" id="RHEA:15889"/>
        <dbReference type="ChEBI" id="CHEBI:15377"/>
        <dbReference type="ChEBI" id="CHEBI:28938"/>
        <dbReference type="ChEBI" id="CHEBI:29985"/>
        <dbReference type="ChEBI" id="CHEBI:58359"/>
    </reaction>
</comment>
<dbReference type="SUPFAM" id="SSF52021">
    <property type="entry name" value="Carbamoyl phosphate synthetase, small subunit N-terminal domain"/>
    <property type="match status" value="1"/>
</dbReference>
<dbReference type="GO" id="GO:0006207">
    <property type="term" value="P:'de novo' pyrimidine nucleobase biosynthetic process"/>
    <property type="evidence" value="ECO:0007669"/>
    <property type="project" value="InterPro"/>
</dbReference>
<dbReference type="PRINTS" id="PR00099">
    <property type="entry name" value="CPSGATASE"/>
</dbReference>
<proteinExistence type="inferred from homology"/>
<dbReference type="InterPro" id="IPR036480">
    <property type="entry name" value="CarbP_synth_ssu_N_sf"/>
</dbReference>
<keyword evidence="9" id="KW-0665">Pyrimidine biosynthesis</keyword>
<evidence type="ECO:0000256" key="11">
    <source>
        <dbReference type="ARBA" id="ARBA00048816"/>
    </source>
</evidence>
<dbReference type="Gene3D" id="3.50.30.20">
    <property type="entry name" value="Carbamoyl-phosphate synthase small subunit, N-terminal domain"/>
    <property type="match status" value="1"/>
</dbReference>
<name>A0A6J7EU05_9ZZZZ</name>
<comment type="catalytic activity">
    <reaction evidence="11">
        <text>hydrogencarbonate + L-glutamine + 2 ATP + H2O = carbamoyl phosphate + L-glutamate + 2 ADP + phosphate + 2 H(+)</text>
        <dbReference type="Rhea" id="RHEA:18633"/>
        <dbReference type="ChEBI" id="CHEBI:15377"/>
        <dbReference type="ChEBI" id="CHEBI:15378"/>
        <dbReference type="ChEBI" id="CHEBI:17544"/>
        <dbReference type="ChEBI" id="CHEBI:29985"/>
        <dbReference type="ChEBI" id="CHEBI:30616"/>
        <dbReference type="ChEBI" id="CHEBI:43474"/>
        <dbReference type="ChEBI" id="CHEBI:58228"/>
        <dbReference type="ChEBI" id="CHEBI:58359"/>
        <dbReference type="ChEBI" id="CHEBI:456216"/>
        <dbReference type="EC" id="6.3.5.5"/>
    </reaction>
</comment>
<dbReference type="InterPro" id="IPR002474">
    <property type="entry name" value="CarbamoylP_synth_ssu_N"/>
</dbReference>
<dbReference type="PRINTS" id="PR00096">
    <property type="entry name" value="GATASE"/>
</dbReference>
<gene>
    <name evidence="14" type="ORF">UFOPK3376_02426</name>
</gene>
<dbReference type="InterPro" id="IPR035686">
    <property type="entry name" value="CPSase_GATase1"/>
</dbReference>
<dbReference type="GO" id="GO:0005524">
    <property type="term" value="F:ATP binding"/>
    <property type="evidence" value="ECO:0007669"/>
    <property type="project" value="UniProtKB-KW"/>
</dbReference>
<dbReference type="EC" id="6.3.5.5" evidence="4"/>
<dbReference type="NCBIfam" id="TIGR01368">
    <property type="entry name" value="CPSaseIIsmall"/>
    <property type="match status" value="1"/>
</dbReference>
<evidence type="ECO:0000259" key="13">
    <source>
        <dbReference type="SMART" id="SM01097"/>
    </source>
</evidence>